<dbReference type="OrthoDB" id="9148616at2"/>
<name>A0A643FGR5_IDEDE</name>
<dbReference type="EMBL" id="VZPB01000002">
    <property type="protein sequence ID" value="KAB0585107.1"/>
    <property type="molecule type" value="Genomic_DNA"/>
</dbReference>
<evidence type="ECO:0000256" key="1">
    <source>
        <dbReference type="SAM" id="Coils"/>
    </source>
</evidence>
<dbReference type="RefSeq" id="WP_151122093.1">
    <property type="nucleotide sequence ID" value="NZ_VZPB01000002.1"/>
</dbReference>
<gene>
    <name evidence="2" type="ORF">F7Q92_01050</name>
</gene>
<reference evidence="2 3" key="1">
    <citation type="submission" date="2019-09" db="EMBL/GenBank/DDBJ databases">
        <title>Draft genome sequences of 48 bacterial type strains from the CCUG.</title>
        <authorList>
            <person name="Tunovic T."/>
            <person name="Pineiro-Iglesias B."/>
            <person name="Unosson C."/>
            <person name="Inganas E."/>
            <person name="Ohlen M."/>
            <person name="Cardew S."/>
            <person name="Jensie-Markopoulos S."/>
            <person name="Salva-Serra F."/>
            <person name="Jaen-Luchoro D."/>
            <person name="Karlsson R."/>
            <person name="Svensson-Stadler L."/>
            <person name="Chun J."/>
            <person name="Moore E."/>
        </authorList>
    </citation>
    <scope>NUCLEOTIDE SEQUENCE [LARGE SCALE GENOMIC DNA]</scope>
    <source>
        <strain evidence="2 3">CCUG 30977</strain>
    </source>
</reference>
<keyword evidence="3" id="KW-1185">Reference proteome</keyword>
<sequence>MACDTTALGHLERVIEAHFPRQSQHDDDAEPARRQAFTAAAFDLAQRYMQLRHQAQDAENKRKRFEAIAQAAQQLRFAMEGLNLSELHVLESAQRATHQAYVDDLDDPQGYNLDKQHELFDEPWGPRPASRMLQWQDLRWLEQAAKSLGAPRRRGRPENTAERWAARQFVVLCHQHGWTPVRVAHSGSEKQHGDPKPSDAVICLAAILVAGGENEVRAKSTAMSALKLLRDKFTLLEWPEESFDHPCIDPEPTEYTASLKELITDRRHGVGSLPDFTPKGD</sequence>
<organism evidence="2 3">
    <name type="scientific">Ideonella dechloratans</name>
    <dbReference type="NCBI Taxonomy" id="36863"/>
    <lineage>
        <taxon>Bacteria</taxon>
        <taxon>Pseudomonadati</taxon>
        <taxon>Pseudomonadota</taxon>
        <taxon>Betaproteobacteria</taxon>
        <taxon>Burkholderiales</taxon>
        <taxon>Sphaerotilaceae</taxon>
        <taxon>Ideonella</taxon>
    </lineage>
</organism>
<feature type="coiled-coil region" evidence="1">
    <location>
        <begin position="41"/>
        <end position="75"/>
    </location>
</feature>
<keyword evidence="1" id="KW-0175">Coiled coil</keyword>
<evidence type="ECO:0000313" key="2">
    <source>
        <dbReference type="EMBL" id="KAB0585107.1"/>
    </source>
</evidence>
<dbReference type="AlphaFoldDB" id="A0A643FGR5"/>
<protein>
    <submittedName>
        <fullName evidence="2">Uncharacterized protein</fullName>
    </submittedName>
</protein>
<accession>A0A643FGR5</accession>
<proteinExistence type="predicted"/>
<dbReference type="Proteomes" id="UP000430120">
    <property type="component" value="Unassembled WGS sequence"/>
</dbReference>
<comment type="caution">
    <text evidence="2">The sequence shown here is derived from an EMBL/GenBank/DDBJ whole genome shotgun (WGS) entry which is preliminary data.</text>
</comment>
<evidence type="ECO:0000313" key="3">
    <source>
        <dbReference type="Proteomes" id="UP000430120"/>
    </source>
</evidence>